<dbReference type="PANTHER" id="PTHR45618">
    <property type="entry name" value="MITOCHONDRIAL DICARBOXYLATE CARRIER-RELATED"/>
    <property type="match status" value="1"/>
</dbReference>
<protein>
    <submittedName>
        <fullName evidence="12">Kidney mitochondrial carrier protein 1</fullName>
    </submittedName>
</protein>
<dbReference type="InterPro" id="IPR023395">
    <property type="entry name" value="MCP_dom_sf"/>
</dbReference>
<evidence type="ECO:0000256" key="6">
    <source>
        <dbReference type="ARBA" id="ARBA00022989"/>
    </source>
</evidence>
<evidence type="ECO:0000313" key="12">
    <source>
        <dbReference type="WBParaSite" id="ECPE_0001138201-mRNA-1"/>
    </source>
</evidence>
<evidence type="ECO:0000313" key="10">
    <source>
        <dbReference type="EMBL" id="VDP88376.1"/>
    </source>
</evidence>
<keyword evidence="5" id="KW-0677">Repeat</keyword>
<dbReference type="OrthoDB" id="756301at2759"/>
<dbReference type="EMBL" id="UZAN01050663">
    <property type="protein sequence ID" value="VDP88376.1"/>
    <property type="molecule type" value="Genomic_DNA"/>
</dbReference>
<evidence type="ECO:0000256" key="8">
    <source>
        <dbReference type="PROSITE-ProRule" id="PRU00282"/>
    </source>
</evidence>
<evidence type="ECO:0000313" key="11">
    <source>
        <dbReference type="Proteomes" id="UP000272942"/>
    </source>
</evidence>
<keyword evidence="3 9" id="KW-0813">Transport</keyword>
<gene>
    <name evidence="10" type="ORF">ECPE_LOCUS11347</name>
</gene>
<reference evidence="12" key="1">
    <citation type="submission" date="2016-06" db="UniProtKB">
        <authorList>
            <consortium name="WormBaseParasite"/>
        </authorList>
    </citation>
    <scope>IDENTIFICATION</scope>
</reference>
<reference evidence="10 11" key="2">
    <citation type="submission" date="2018-11" db="EMBL/GenBank/DDBJ databases">
        <authorList>
            <consortium name="Pathogen Informatics"/>
        </authorList>
    </citation>
    <scope>NUCLEOTIDE SEQUENCE [LARGE SCALE GENOMIC DNA]</scope>
    <source>
        <strain evidence="10 11">Egypt</strain>
    </source>
</reference>
<evidence type="ECO:0000256" key="1">
    <source>
        <dbReference type="ARBA" id="ARBA00004141"/>
    </source>
</evidence>
<evidence type="ECO:0000256" key="9">
    <source>
        <dbReference type="RuleBase" id="RU000488"/>
    </source>
</evidence>
<evidence type="ECO:0000256" key="4">
    <source>
        <dbReference type="ARBA" id="ARBA00022692"/>
    </source>
</evidence>
<accession>A0A183AWL2</accession>
<dbReference type="PROSITE" id="PS50920">
    <property type="entry name" value="SOLCAR"/>
    <property type="match status" value="2"/>
</dbReference>
<name>A0A183AWL2_9TREM</name>
<dbReference type="AlphaFoldDB" id="A0A183AWL2"/>
<dbReference type="WBParaSite" id="ECPE_0001138201-mRNA-1">
    <property type="protein sequence ID" value="ECPE_0001138201-mRNA-1"/>
    <property type="gene ID" value="ECPE_0001138201"/>
</dbReference>
<dbReference type="Proteomes" id="UP000272942">
    <property type="component" value="Unassembled WGS sequence"/>
</dbReference>
<evidence type="ECO:0000256" key="7">
    <source>
        <dbReference type="ARBA" id="ARBA00023136"/>
    </source>
</evidence>
<evidence type="ECO:0000256" key="5">
    <source>
        <dbReference type="ARBA" id="ARBA00022737"/>
    </source>
</evidence>
<sequence length="183" mass="20626">MPVSPKLYTVPYQYSHPVLVAKTRLPLILLSSHPPFHPLCYLTSSGLVRTFKQLLAEGGVTGLWRGGLPNVQRAALINMGELTTYDTAKRWYAIRFQLEDGPFLHICSSATSGFVAAIVGTPADMIKTRIMNQRASHSDGLFYKGVIDCATKVVRNEGFFALYKGFFLIWARIVSMDRWWFFC</sequence>
<dbReference type="Gene3D" id="1.50.40.10">
    <property type="entry name" value="Mitochondrial carrier domain"/>
    <property type="match status" value="1"/>
</dbReference>
<dbReference type="InterPro" id="IPR018108">
    <property type="entry name" value="MCP_transmembrane"/>
</dbReference>
<dbReference type="Pfam" id="PF00153">
    <property type="entry name" value="Mito_carr"/>
    <property type="match status" value="2"/>
</dbReference>
<dbReference type="SUPFAM" id="SSF103506">
    <property type="entry name" value="Mitochondrial carrier"/>
    <property type="match status" value="1"/>
</dbReference>
<keyword evidence="11" id="KW-1185">Reference proteome</keyword>
<organism evidence="12">
    <name type="scientific">Echinostoma caproni</name>
    <dbReference type="NCBI Taxonomy" id="27848"/>
    <lineage>
        <taxon>Eukaryota</taxon>
        <taxon>Metazoa</taxon>
        <taxon>Spiralia</taxon>
        <taxon>Lophotrochozoa</taxon>
        <taxon>Platyhelminthes</taxon>
        <taxon>Trematoda</taxon>
        <taxon>Digenea</taxon>
        <taxon>Plagiorchiida</taxon>
        <taxon>Echinostomata</taxon>
        <taxon>Echinostomatoidea</taxon>
        <taxon>Echinostomatidae</taxon>
        <taxon>Echinostoma</taxon>
    </lineage>
</organism>
<comment type="similarity">
    <text evidence="2 9">Belongs to the mitochondrial carrier (TC 2.A.29) family.</text>
</comment>
<dbReference type="InterPro" id="IPR050391">
    <property type="entry name" value="Mito_Metabolite_Transporter"/>
</dbReference>
<evidence type="ECO:0000256" key="2">
    <source>
        <dbReference type="ARBA" id="ARBA00006375"/>
    </source>
</evidence>
<evidence type="ECO:0000256" key="3">
    <source>
        <dbReference type="ARBA" id="ARBA00022448"/>
    </source>
</evidence>
<keyword evidence="6" id="KW-1133">Transmembrane helix</keyword>
<feature type="repeat" description="Solcar" evidence="8">
    <location>
        <begin position="3"/>
        <end position="91"/>
    </location>
</feature>
<dbReference type="GO" id="GO:0016020">
    <property type="term" value="C:membrane"/>
    <property type="evidence" value="ECO:0007669"/>
    <property type="project" value="UniProtKB-SubCell"/>
</dbReference>
<comment type="subcellular location">
    <subcellularLocation>
        <location evidence="1">Membrane</location>
        <topology evidence="1">Multi-pass membrane protein</topology>
    </subcellularLocation>
</comment>
<proteinExistence type="inferred from homology"/>
<feature type="repeat" description="Solcar" evidence="8">
    <location>
        <begin position="100"/>
        <end position="183"/>
    </location>
</feature>
<keyword evidence="4 8" id="KW-0812">Transmembrane</keyword>
<keyword evidence="7 8" id="KW-0472">Membrane</keyword>